<evidence type="ECO:0000256" key="2">
    <source>
        <dbReference type="ARBA" id="ARBA00012983"/>
    </source>
</evidence>
<keyword evidence="7" id="KW-1185">Reference proteome</keyword>
<comment type="similarity">
    <text evidence="1">Belongs to the POA1 family.</text>
</comment>
<dbReference type="PANTHER" id="PTHR12521">
    <property type="entry name" value="PROTEIN C6ORF130"/>
    <property type="match status" value="1"/>
</dbReference>
<evidence type="ECO:0000256" key="4">
    <source>
        <dbReference type="ARBA" id="ARBA00034427"/>
    </source>
</evidence>
<evidence type="ECO:0000259" key="5">
    <source>
        <dbReference type="PROSITE" id="PS51154"/>
    </source>
</evidence>
<dbReference type="InterPro" id="IPR043472">
    <property type="entry name" value="Macro_dom-like"/>
</dbReference>
<comment type="catalytic activity">
    <reaction evidence="4">
        <text>ADP-alpha-D-ribose 1''-phosphate + H2O = ADP-D-ribose + phosphate</text>
        <dbReference type="Rhea" id="RHEA:25029"/>
        <dbReference type="ChEBI" id="CHEBI:15377"/>
        <dbReference type="ChEBI" id="CHEBI:43474"/>
        <dbReference type="ChEBI" id="CHEBI:57967"/>
        <dbReference type="ChEBI" id="CHEBI:58753"/>
        <dbReference type="EC" id="3.1.3.84"/>
    </reaction>
</comment>
<name>A0AAD7E666_9AGAR</name>
<proteinExistence type="inferred from homology"/>
<dbReference type="PROSITE" id="PS51154">
    <property type="entry name" value="MACRO"/>
    <property type="match status" value="1"/>
</dbReference>
<evidence type="ECO:0000256" key="1">
    <source>
        <dbReference type="ARBA" id="ARBA00006575"/>
    </source>
</evidence>
<dbReference type="AlphaFoldDB" id="A0AAD7E666"/>
<dbReference type="GO" id="GO:0140291">
    <property type="term" value="P:peptidyl-glutamate ADP-deribosylation"/>
    <property type="evidence" value="ECO:0007669"/>
    <property type="project" value="TreeGrafter"/>
</dbReference>
<protein>
    <recommendedName>
        <fullName evidence="3">ADP-ribose 1''-phosphate phosphatase</fullName>
        <ecNumber evidence="2">3.1.3.84</ecNumber>
    </recommendedName>
</protein>
<reference evidence="6" key="1">
    <citation type="submission" date="2023-03" db="EMBL/GenBank/DDBJ databases">
        <title>Massive genome expansion in bonnet fungi (Mycena s.s.) driven by repeated elements and novel gene families across ecological guilds.</title>
        <authorList>
            <consortium name="Lawrence Berkeley National Laboratory"/>
            <person name="Harder C.B."/>
            <person name="Miyauchi S."/>
            <person name="Viragh M."/>
            <person name="Kuo A."/>
            <person name="Thoen E."/>
            <person name="Andreopoulos B."/>
            <person name="Lu D."/>
            <person name="Skrede I."/>
            <person name="Drula E."/>
            <person name="Henrissat B."/>
            <person name="Morin E."/>
            <person name="Kohler A."/>
            <person name="Barry K."/>
            <person name="LaButti K."/>
            <person name="Morin E."/>
            <person name="Salamov A."/>
            <person name="Lipzen A."/>
            <person name="Mereny Z."/>
            <person name="Hegedus B."/>
            <person name="Baldrian P."/>
            <person name="Stursova M."/>
            <person name="Weitz H."/>
            <person name="Taylor A."/>
            <person name="Grigoriev I.V."/>
            <person name="Nagy L.G."/>
            <person name="Martin F."/>
            <person name="Kauserud H."/>
        </authorList>
    </citation>
    <scope>NUCLEOTIDE SEQUENCE</scope>
    <source>
        <strain evidence="6">9144</strain>
    </source>
</reference>
<gene>
    <name evidence="6" type="ORF">GGX14DRAFT_411903</name>
</gene>
<dbReference type="InterPro" id="IPR002589">
    <property type="entry name" value="Macro_dom"/>
</dbReference>
<dbReference type="Proteomes" id="UP001219525">
    <property type="component" value="Unassembled WGS sequence"/>
</dbReference>
<evidence type="ECO:0000256" key="3">
    <source>
        <dbReference type="ARBA" id="ARBA00019744"/>
    </source>
</evidence>
<dbReference type="EC" id="3.1.3.84" evidence="2"/>
<dbReference type="PANTHER" id="PTHR12521:SF0">
    <property type="entry name" value="ADP-RIBOSE GLYCOHYDROLASE OARD1"/>
    <property type="match status" value="1"/>
</dbReference>
<comment type="caution">
    <text evidence="6">The sequence shown here is derived from an EMBL/GenBank/DDBJ whole genome shotgun (WGS) entry which is preliminary data.</text>
</comment>
<dbReference type="InterPro" id="IPR050892">
    <property type="entry name" value="ADP-ribose_metab_enzymes"/>
</dbReference>
<evidence type="ECO:0000313" key="7">
    <source>
        <dbReference type="Proteomes" id="UP001219525"/>
    </source>
</evidence>
<dbReference type="SMART" id="SM00506">
    <property type="entry name" value="A1pp"/>
    <property type="match status" value="1"/>
</dbReference>
<sequence length="153" mass="16818">MALPSKLTHIKGDLFAAPAGRSILVHACNTRGSWGAGIALAFKERYPEAFEEYKAACKTHGTALLGTCLLVRGAQHDVACLFTSRDYGRRVDPAPDILAATRLAVADLLEKNIEPVKEMHACRFNSERFGVAWEDTEQVLQELGAEMTVYDRP</sequence>
<dbReference type="SUPFAM" id="SSF52949">
    <property type="entry name" value="Macro domain-like"/>
    <property type="match status" value="1"/>
</dbReference>
<dbReference type="CDD" id="cd02901">
    <property type="entry name" value="Macro_Poa1p-like"/>
    <property type="match status" value="1"/>
</dbReference>
<feature type="domain" description="Macro" evidence="5">
    <location>
        <begin position="1"/>
        <end position="153"/>
    </location>
</feature>
<dbReference type="EMBL" id="JARJCW010000001">
    <property type="protein sequence ID" value="KAJ7230719.1"/>
    <property type="molecule type" value="Genomic_DNA"/>
</dbReference>
<accession>A0AAD7E666</accession>
<evidence type="ECO:0000313" key="6">
    <source>
        <dbReference type="EMBL" id="KAJ7230719.1"/>
    </source>
</evidence>
<organism evidence="6 7">
    <name type="scientific">Mycena pura</name>
    <dbReference type="NCBI Taxonomy" id="153505"/>
    <lineage>
        <taxon>Eukaryota</taxon>
        <taxon>Fungi</taxon>
        <taxon>Dikarya</taxon>
        <taxon>Basidiomycota</taxon>
        <taxon>Agaricomycotina</taxon>
        <taxon>Agaricomycetes</taxon>
        <taxon>Agaricomycetidae</taxon>
        <taxon>Agaricales</taxon>
        <taxon>Marasmiineae</taxon>
        <taxon>Mycenaceae</taxon>
        <taxon>Mycena</taxon>
    </lineage>
</organism>
<dbReference type="Gene3D" id="3.40.220.10">
    <property type="entry name" value="Leucine Aminopeptidase, subunit E, domain 1"/>
    <property type="match status" value="1"/>
</dbReference>
<dbReference type="Pfam" id="PF01661">
    <property type="entry name" value="Macro"/>
    <property type="match status" value="1"/>
</dbReference>